<keyword evidence="2" id="KW-1185">Reference proteome</keyword>
<protein>
    <submittedName>
        <fullName evidence="1">Uncharacterized protein</fullName>
    </submittedName>
</protein>
<organism evidence="1 2">
    <name type="scientific">Planoprotostelium fungivorum</name>
    <dbReference type="NCBI Taxonomy" id="1890364"/>
    <lineage>
        <taxon>Eukaryota</taxon>
        <taxon>Amoebozoa</taxon>
        <taxon>Evosea</taxon>
        <taxon>Variosea</taxon>
        <taxon>Cavosteliida</taxon>
        <taxon>Cavosteliaceae</taxon>
        <taxon>Planoprotostelium</taxon>
    </lineage>
</organism>
<dbReference type="EMBL" id="MDYQ01000302">
    <property type="protein sequence ID" value="PRP76769.1"/>
    <property type="molecule type" value="Genomic_DNA"/>
</dbReference>
<dbReference type="Proteomes" id="UP000241769">
    <property type="component" value="Unassembled WGS sequence"/>
</dbReference>
<comment type="caution">
    <text evidence="1">The sequence shown here is derived from an EMBL/GenBank/DDBJ whole genome shotgun (WGS) entry which is preliminary data.</text>
</comment>
<dbReference type="AlphaFoldDB" id="A0A2P6MYI7"/>
<name>A0A2P6MYI7_9EUKA</name>
<gene>
    <name evidence="1" type="ORF">PROFUN_14782</name>
</gene>
<reference evidence="1 2" key="1">
    <citation type="journal article" date="2018" name="Genome Biol. Evol.">
        <title>Multiple Roots of Fruiting Body Formation in Amoebozoa.</title>
        <authorList>
            <person name="Hillmann F."/>
            <person name="Forbes G."/>
            <person name="Novohradska S."/>
            <person name="Ferling I."/>
            <person name="Riege K."/>
            <person name="Groth M."/>
            <person name="Westermann M."/>
            <person name="Marz M."/>
            <person name="Spaller T."/>
            <person name="Winckler T."/>
            <person name="Schaap P."/>
            <person name="Glockner G."/>
        </authorList>
    </citation>
    <scope>NUCLEOTIDE SEQUENCE [LARGE SCALE GENOMIC DNA]</scope>
    <source>
        <strain evidence="1 2">Jena</strain>
    </source>
</reference>
<sequence length="178" mass="20456">MFCRGLPNRTQETSIQYKESCRETDYNIPFYYDVWEGTCSIIIMLSSSGLEKRYTSMPKNLSSLQSMFEPFLNIPEMKVLFLADNYILSLLIGSSVNLEFLTISAVLQRNCVNLGLQRLLLLLWPKSLVLSSKRCTWLQPHTCKSSTLEVEQLSERKSLVLAHLISLFAACFDFNLHK</sequence>
<evidence type="ECO:0000313" key="2">
    <source>
        <dbReference type="Proteomes" id="UP000241769"/>
    </source>
</evidence>
<evidence type="ECO:0000313" key="1">
    <source>
        <dbReference type="EMBL" id="PRP76769.1"/>
    </source>
</evidence>
<proteinExistence type="predicted"/>
<dbReference type="InParanoid" id="A0A2P6MYI7"/>
<accession>A0A2P6MYI7</accession>